<feature type="transmembrane region" description="Helical" evidence="10">
    <location>
        <begin position="73"/>
        <end position="93"/>
    </location>
</feature>
<comment type="subcellular location">
    <subcellularLocation>
        <location evidence="1 10">Preautophagosomal structure membrane</location>
        <topology evidence="1 10">Multi-pass membrane protein</topology>
    </subcellularLocation>
</comment>
<protein>
    <recommendedName>
        <fullName evidence="3 10">Autophagy-related protein 9</fullName>
    </recommendedName>
</protein>
<feature type="transmembrane region" description="Helical" evidence="10">
    <location>
        <begin position="363"/>
        <end position="385"/>
    </location>
</feature>
<dbReference type="AlphaFoldDB" id="A0ABD1FA92"/>
<proteinExistence type="inferred from homology"/>
<dbReference type="Proteomes" id="UP001566132">
    <property type="component" value="Unassembled WGS sequence"/>
</dbReference>
<feature type="transmembrane region" description="Helical" evidence="10">
    <location>
        <begin position="280"/>
        <end position="304"/>
    </location>
</feature>
<reference evidence="11 12" key="1">
    <citation type="submission" date="2024-05" db="EMBL/GenBank/DDBJ databases">
        <title>Genetic variation in Jamaican populations of the coffee berry borer (Hypothenemus hampei).</title>
        <authorList>
            <person name="Errbii M."/>
            <person name="Myrie A."/>
        </authorList>
    </citation>
    <scope>NUCLEOTIDE SEQUENCE [LARGE SCALE GENOMIC DNA]</scope>
    <source>
        <strain evidence="11">JA-Hopewell-2020-01-JO</strain>
        <tissue evidence="11">Whole body</tissue>
    </source>
</reference>
<name>A0ABD1FA92_HYPHA</name>
<evidence type="ECO:0000256" key="1">
    <source>
        <dbReference type="ARBA" id="ARBA00004511"/>
    </source>
</evidence>
<feature type="transmembrane region" description="Helical" evidence="10">
    <location>
        <begin position="391"/>
        <end position="411"/>
    </location>
</feature>
<feature type="transmembrane region" description="Helical" evidence="10">
    <location>
        <begin position="120"/>
        <end position="138"/>
    </location>
</feature>
<dbReference type="PANTHER" id="PTHR13038">
    <property type="entry name" value="APG9 AUTOPHAGY 9"/>
    <property type="match status" value="1"/>
</dbReference>
<keyword evidence="12" id="KW-1185">Reference proteome</keyword>
<evidence type="ECO:0000256" key="6">
    <source>
        <dbReference type="ARBA" id="ARBA00022989"/>
    </source>
</evidence>
<dbReference type="EMBL" id="JBDJPC010000002">
    <property type="protein sequence ID" value="KAL1513239.1"/>
    <property type="molecule type" value="Genomic_DNA"/>
</dbReference>
<sequence>MTNYASLNETPDFYGEYGTGEYGIPHQHVSEPTRSQWNHIEDLDSFFTRVYKYHQKHGFKCIALKEVIDLHQFAFISGVLFTMFFGINYALLFSPQTRINDRWIFSVLIPFDDVMRDLPFWGWLLLLFLSIIFVLNLIRKLYALVMYWDIKQFYNQALAIDDADLDNLTWHEVQKKLIHAQLDLQMCIHKRELTELDIYHRILRQTNYLVALVNKRLLPPRMYVPFLGELVYWTKNLRLNIMILFFWSPWSPFENPWHLREEYKRPGYREKMAKELGRQVLWLFFINLLAFPLIFIGQLIFYFFNYCEQVRREPGKFGIRYWSHYGQLYFRHFNELDHELYARLSRAYKPATKYMGSFSCPSLVILAEHFTFMCSSILAIFLILGSLDNDIFYWDQVLTMLAILTGTIGVAKNFIPDETLIWCPEQLLEAVVLHTHYLPGVWQGFAHTAKVHANVQQLFQFRFAAILEEFVSPIVVPYILIRHIYPRTLDYVDFFRNFTVSVVGVGDVCSFAQMDIRKHGNPDWHADSEEAGDNAPQANQYTQAEDGKVELSLMHFTATNPNWQPPPEAMEFVENVNLESHRVLLNDDVVNGPFGVVSDTDFLNPIKQEQESIQSISMPARMRSSYMRGSLTGLGGISRQSIFSQQAEGPDIFSSIENMRGSTMVLHNRHAMRSAQQRALETIYTSSTIGRGNHTTAV</sequence>
<dbReference type="Pfam" id="PF04109">
    <property type="entry name" value="ATG9"/>
    <property type="match status" value="1"/>
</dbReference>
<evidence type="ECO:0000256" key="9">
    <source>
        <dbReference type="ARBA" id="ARBA00023136"/>
    </source>
</evidence>
<keyword evidence="7 10" id="KW-0072">Autophagy</keyword>
<comment type="similarity">
    <text evidence="2 10">Belongs to the ATG9 family.</text>
</comment>
<accession>A0ABD1FA92</accession>
<keyword evidence="9 10" id="KW-0472">Membrane</keyword>
<evidence type="ECO:0000256" key="3">
    <source>
        <dbReference type="ARBA" id="ARBA00018074"/>
    </source>
</evidence>
<keyword evidence="8 10" id="KW-0445">Lipid transport</keyword>
<evidence type="ECO:0000256" key="7">
    <source>
        <dbReference type="ARBA" id="ARBA00023006"/>
    </source>
</evidence>
<evidence type="ECO:0000256" key="2">
    <source>
        <dbReference type="ARBA" id="ARBA00006185"/>
    </source>
</evidence>
<comment type="function">
    <text evidence="10">Phospholipid scramblase involved in autophagy. Cycles between the preautophagosomal structure/phagophore assembly site (PAS) and the cytoplasmic vesicle pool and supplies membrane for the growing autophagosome. Lipid scramblase activity plays a key role in preautophagosomal structure/phagophore assembly by distributing the phospholipids that arrive through ATG2 from the cytoplasmic to the luminal leaflet of the bilayer, thereby driving autophagosomal membrane expansion.</text>
</comment>
<evidence type="ECO:0000256" key="5">
    <source>
        <dbReference type="ARBA" id="ARBA00022692"/>
    </source>
</evidence>
<evidence type="ECO:0000256" key="8">
    <source>
        <dbReference type="ARBA" id="ARBA00023055"/>
    </source>
</evidence>
<comment type="caution">
    <text evidence="11">The sequence shown here is derived from an EMBL/GenBank/DDBJ whole genome shotgun (WGS) entry which is preliminary data.</text>
</comment>
<organism evidence="11 12">
    <name type="scientific">Hypothenemus hampei</name>
    <name type="common">Coffee berry borer</name>
    <dbReference type="NCBI Taxonomy" id="57062"/>
    <lineage>
        <taxon>Eukaryota</taxon>
        <taxon>Metazoa</taxon>
        <taxon>Ecdysozoa</taxon>
        <taxon>Arthropoda</taxon>
        <taxon>Hexapoda</taxon>
        <taxon>Insecta</taxon>
        <taxon>Pterygota</taxon>
        <taxon>Neoptera</taxon>
        <taxon>Endopterygota</taxon>
        <taxon>Coleoptera</taxon>
        <taxon>Polyphaga</taxon>
        <taxon>Cucujiformia</taxon>
        <taxon>Curculionidae</taxon>
        <taxon>Scolytinae</taxon>
        <taxon>Hypothenemus</taxon>
    </lineage>
</organism>
<keyword evidence="4 10" id="KW-0813">Transport</keyword>
<evidence type="ECO:0000256" key="4">
    <source>
        <dbReference type="ARBA" id="ARBA00022448"/>
    </source>
</evidence>
<gene>
    <name evidence="11" type="ORF">ABEB36_002672</name>
</gene>
<dbReference type="GO" id="GO:0006869">
    <property type="term" value="P:lipid transport"/>
    <property type="evidence" value="ECO:0007669"/>
    <property type="project" value="UniProtKB-KW"/>
</dbReference>
<dbReference type="GO" id="GO:0006914">
    <property type="term" value="P:autophagy"/>
    <property type="evidence" value="ECO:0007669"/>
    <property type="project" value="UniProtKB-KW"/>
</dbReference>
<dbReference type="GO" id="GO:0034045">
    <property type="term" value="C:phagophore assembly site membrane"/>
    <property type="evidence" value="ECO:0007669"/>
    <property type="project" value="UniProtKB-SubCell"/>
</dbReference>
<keyword evidence="5 10" id="KW-0812">Transmembrane</keyword>
<keyword evidence="6 10" id="KW-1133">Transmembrane helix</keyword>
<dbReference type="PANTHER" id="PTHR13038:SF10">
    <property type="entry name" value="AUTOPHAGY-RELATED PROTEIN 9"/>
    <property type="match status" value="1"/>
</dbReference>
<evidence type="ECO:0000313" key="11">
    <source>
        <dbReference type="EMBL" id="KAL1513239.1"/>
    </source>
</evidence>
<dbReference type="InterPro" id="IPR007241">
    <property type="entry name" value="Autophagy-rel_prot_9"/>
</dbReference>
<evidence type="ECO:0000256" key="10">
    <source>
        <dbReference type="RuleBase" id="RU364027"/>
    </source>
</evidence>
<evidence type="ECO:0000313" key="12">
    <source>
        <dbReference type="Proteomes" id="UP001566132"/>
    </source>
</evidence>